<feature type="region of interest" description="Disordered" evidence="5">
    <location>
        <begin position="23"/>
        <end position="57"/>
    </location>
</feature>
<dbReference type="FunCoup" id="U2FLI8">
    <property type="interactions" value="18"/>
</dbReference>
<evidence type="ECO:0000313" key="7">
    <source>
        <dbReference type="Proteomes" id="UP000005707"/>
    </source>
</evidence>
<keyword evidence="2" id="KW-0717">Septation</keyword>
<comment type="function">
    <text evidence="4">Cell division protein that is part of the divisome complex and is recruited early to the Z-ring. Probably stimulates Z-ring formation, perhaps through the cross-linking of FtsZ protofilaments. Its function overlaps with FtsA.</text>
</comment>
<keyword evidence="1 6" id="KW-0132">Cell division</keyword>
<gene>
    <name evidence="6" type="primary">sepF</name>
    <name evidence="6" type="ORF">HLPCO_000276</name>
</gene>
<organism evidence="6 7">
    <name type="scientific">Haloplasma contractile SSD-17B</name>
    <dbReference type="NCBI Taxonomy" id="1033810"/>
    <lineage>
        <taxon>Bacteria</taxon>
        <taxon>Bacillati</taxon>
        <taxon>Mycoplasmatota</taxon>
        <taxon>Mollicutes</taxon>
        <taxon>Haloplasmatales</taxon>
        <taxon>Haloplasmataceae</taxon>
        <taxon>Haloplasma</taxon>
    </lineage>
</organism>
<keyword evidence="3" id="KW-0131">Cell cycle</keyword>
<dbReference type="OrthoDB" id="9815206at2"/>
<dbReference type="Gene3D" id="3.30.110.150">
    <property type="entry name" value="SepF-like protein"/>
    <property type="match status" value="1"/>
</dbReference>
<dbReference type="GO" id="GO:0000917">
    <property type="term" value="P:division septum assembly"/>
    <property type="evidence" value="ECO:0007669"/>
    <property type="project" value="UniProtKB-KW"/>
</dbReference>
<feature type="compositionally biased region" description="Polar residues" evidence="5">
    <location>
        <begin position="48"/>
        <end position="57"/>
    </location>
</feature>
<dbReference type="STRING" id="1033810.HLPCO_000276"/>
<dbReference type="PANTHER" id="PTHR35798">
    <property type="entry name" value="CELL DIVISION PROTEIN SEPF"/>
    <property type="match status" value="1"/>
</dbReference>
<name>U2FLI8_9MOLU</name>
<evidence type="ECO:0000256" key="1">
    <source>
        <dbReference type="ARBA" id="ARBA00022618"/>
    </source>
</evidence>
<dbReference type="AlphaFoldDB" id="U2FLI8"/>
<sequence length="177" mass="20736">MGAIRDSFKKFLGFDVEEHDKIFNSQTKEIEQDSPFKKNSYEEEIQDSNDQSFNEMNNVRKRQRDYTVVRKQKLENNQDNSANENNQSILAKSSIKYEKPKTYGDACEIVEFLLEGYTVFVDVIDLEVSKARRIVDFIDGAIFAAGGDRQIIKHKYFKFSPTYEEEEENELLRNGYN</sequence>
<dbReference type="Proteomes" id="UP000005707">
    <property type="component" value="Unassembled WGS sequence"/>
</dbReference>
<reference evidence="6 7" key="1">
    <citation type="journal article" date="2011" name="J. Bacteriol.">
        <title>Genome sequence of Haloplasma contractile, an unusual contractile bacterium from a deep-sea anoxic brine lake.</title>
        <authorList>
            <person name="Antunes A."/>
            <person name="Alam I."/>
            <person name="El Dorry H."/>
            <person name="Siam R."/>
            <person name="Robertson A."/>
            <person name="Bajic V.B."/>
            <person name="Stingl U."/>
        </authorList>
    </citation>
    <scope>NUCLEOTIDE SEQUENCE [LARGE SCALE GENOMIC DNA]</scope>
    <source>
        <strain evidence="6 7">SSD-17B</strain>
    </source>
</reference>
<dbReference type="PANTHER" id="PTHR35798:SF1">
    <property type="entry name" value="CELL DIVISION PROTEIN SEPF"/>
    <property type="match status" value="1"/>
</dbReference>
<reference evidence="6 7" key="2">
    <citation type="journal article" date="2013" name="PLoS ONE">
        <title>INDIGO - INtegrated Data Warehouse of MIcrobial GenOmes with Examples from the Red Sea Extremophiles.</title>
        <authorList>
            <person name="Alam I."/>
            <person name="Antunes A."/>
            <person name="Kamau A.A."/>
            <person name="Ba Alawi W."/>
            <person name="Kalkatawi M."/>
            <person name="Stingl U."/>
            <person name="Bajic V.B."/>
        </authorList>
    </citation>
    <scope>NUCLEOTIDE SEQUENCE [LARGE SCALE GENOMIC DNA]</scope>
    <source>
        <strain evidence="6 7">SSD-17B</strain>
    </source>
</reference>
<dbReference type="InterPro" id="IPR038594">
    <property type="entry name" value="SepF-like_sf"/>
</dbReference>
<feature type="compositionally biased region" description="Basic and acidic residues" evidence="5">
    <location>
        <begin position="23"/>
        <end position="41"/>
    </location>
</feature>
<dbReference type="RefSeq" id="WP_008826286.1">
    <property type="nucleotide sequence ID" value="NZ_AFNU02000001.1"/>
</dbReference>
<evidence type="ECO:0000313" key="6">
    <source>
        <dbReference type="EMBL" id="ERJ13610.1"/>
    </source>
</evidence>
<dbReference type="InParanoid" id="U2FLI8"/>
<proteinExistence type="predicted"/>
<evidence type="ECO:0000256" key="5">
    <source>
        <dbReference type="SAM" id="MobiDB-lite"/>
    </source>
</evidence>
<dbReference type="InterPro" id="IPR023052">
    <property type="entry name" value="Cell_div_SepF"/>
</dbReference>
<dbReference type="InterPro" id="IPR007561">
    <property type="entry name" value="Cell_div_SepF/SepF-rel"/>
</dbReference>
<evidence type="ECO:0000256" key="4">
    <source>
        <dbReference type="ARBA" id="ARBA00044936"/>
    </source>
</evidence>
<evidence type="ECO:0000256" key="3">
    <source>
        <dbReference type="ARBA" id="ARBA00023306"/>
    </source>
</evidence>
<evidence type="ECO:0000256" key="2">
    <source>
        <dbReference type="ARBA" id="ARBA00023210"/>
    </source>
</evidence>
<dbReference type="EMBL" id="AFNU02000001">
    <property type="protein sequence ID" value="ERJ13610.1"/>
    <property type="molecule type" value="Genomic_DNA"/>
</dbReference>
<dbReference type="Pfam" id="PF04472">
    <property type="entry name" value="SepF"/>
    <property type="match status" value="1"/>
</dbReference>
<keyword evidence="7" id="KW-1185">Reference proteome</keyword>
<accession>U2FLI8</accession>
<comment type="caution">
    <text evidence="6">The sequence shown here is derived from an EMBL/GenBank/DDBJ whole genome shotgun (WGS) entry which is preliminary data.</text>
</comment>
<protein>
    <submittedName>
        <fullName evidence="6">Cell division protein SepF</fullName>
    </submittedName>
</protein>